<feature type="region of interest" description="Disordered" evidence="1">
    <location>
        <begin position="141"/>
        <end position="278"/>
    </location>
</feature>
<feature type="compositionally biased region" description="Polar residues" evidence="1">
    <location>
        <begin position="61"/>
        <end position="75"/>
    </location>
</feature>
<feature type="region of interest" description="Disordered" evidence="1">
    <location>
        <begin position="296"/>
        <end position="393"/>
    </location>
</feature>
<evidence type="ECO:0000313" key="3">
    <source>
        <dbReference type="Proteomes" id="UP000094819"/>
    </source>
</evidence>
<comment type="caution">
    <text evidence="2">The sequence shown here is derived from an EMBL/GenBank/DDBJ whole genome shotgun (WGS) entry which is preliminary data.</text>
</comment>
<dbReference type="EMBL" id="AWGH01000016">
    <property type="protein sequence ID" value="ODN93558.1"/>
    <property type="molecule type" value="Genomic_DNA"/>
</dbReference>
<keyword evidence="3" id="KW-1185">Reference proteome</keyword>
<feature type="compositionally biased region" description="Pro residues" evidence="1">
    <location>
        <begin position="353"/>
        <end position="380"/>
    </location>
</feature>
<feature type="compositionally biased region" description="Pro residues" evidence="1">
    <location>
        <begin position="39"/>
        <end position="57"/>
    </location>
</feature>
<feature type="compositionally biased region" description="Basic and acidic residues" evidence="1">
    <location>
        <begin position="236"/>
        <end position="253"/>
    </location>
</feature>
<organism evidence="2 3">
    <name type="scientific">Cryptococcus wingfieldii CBS 7118</name>
    <dbReference type="NCBI Taxonomy" id="1295528"/>
    <lineage>
        <taxon>Eukaryota</taxon>
        <taxon>Fungi</taxon>
        <taxon>Dikarya</taxon>
        <taxon>Basidiomycota</taxon>
        <taxon>Agaricomycotina</taxon>
        <taxon>Tremellomycetes</taxon>
        <taxon>Tremellales</taxon>
        <taxon>Cryptococcaceae</taxon>
        <taxon>Cryptococcus</taxon>
    </lineage>
</organism>
<feature type="compositionally biased region" description="Low complexity" evidence="1">
    <location>
        <begin position="83"/>
        <end position="92"/>
    </location>
</feature>
<proteinExistence type="predicted"/>
<evidence type="ECO:0000256" key="1">
    <source>
        <dbReference type="SAM" id="MobiDB-lite"/>
    </source>
</evidence>
<gene>
    <name evidence="2" type="ORF">L198_05424</name>
</gene>
<name>A0A1E3IYD3_9TREE</name>
<feature type="compositionally biased region" description="Acidic residues" evidence="1">
    <location>
        <begin position="158"/>
        <end position="174"/>
    </location>
</feature>
<dbReference type="RefSeq" id="XP_019030663.1">
    <property type="nucleotide sequence ID" value="XM_019177510.1"/>
</dbReference>
<dbReference type="Proteomes" id="UP000094819">
    <property type="component" value="Unassembled WGS sequence"/>
</dbReference>
<evidence type="ECO:0000313" key="2">
    <source>
        <dbReference type="EMBL" id="ODN93558.1"/>
    </source>
</evidence>
<feature type="region of interest" description="Disordered" evidence="1">
    <location>
        <begin position="1"/>
        <end position="92"/>
    </location>
</feature>
<protein>
    <submittedName>
        <fullName evidence="2">Uncharacterized protein</fullName>
    </submittedName>
</protein>
<accession>A0A1E3IYD3</accession>
<feature type="region of interest" description="Disordered" evidence="1">
    <location>
        <begin position="450"/>
        <end position="488"/>
    </location>
</feature>
<sequence>MILLSSHLTEAGVVDTKSKDDIPFPAPSAFTNPWRKPSLRPPSPSHNPPPNPAPGPTDSPALSSWRSFLNIHDTNTSPPLTPAPTSSPVLLPTSSSAAAGGYEVLSIPALGRRLTEAEENGHLECLGAQRGCWKMPWAMRAGAKDKEEEGKEGKGDGEDGGDGEDDDSPFEEKDDPFSSVPLERGALGSLGVSGDGYEDHDQDEAEEPRSRAQFQPGCGSESGSGSESEEAESEAEYEKDNDNKDNVKDKSKEEEEDDEAEELFNFAPRRPPLTPKVSSFNHTNRYRFFGHINCPAFPRPPPASPRKTKTVMVPGKPLPERAWSVPTMPGAGGYGTKVPSKLSGSVMAGGEPIPTPNPNPNPNPDRPQPFPQPTPHPPGPRRSNTFSIAPCYNGLKQGYGARTQIIQNKADDETGLAFGMLKVVEQRREWAPVKQPERWVLRGEFKTESRVPTLASLKKESGHGHGHGQHGQHEHHHEHEKKLVEGQS</sequence>
<feature type="compositionally biased region" description="Acidic residues" evidence="1">
    <location>
        <begin position="196"/>
        <end position="206"/>
    </location>
</feature>
<feature type="compositionally biased region" description="Basic and acidic residues" evidence="1">
    <location>
        <begin position="471"/>
        <end position="488"/>
    </location>
</feature>
<dbReference type="OrthoDB" id="10563961at2759"/>
<feature type="compositionally biased region" description="Basic and acidic residues" evidence="1">
    <location>
        <begin position="142"/>
        <end position="157"/>
    </location>
</feature>
<dbReference type="AlphaFoldDB" id="A0A1E3IYD3"/>
<dbReference type="GeneID" id="30194637"/>
<reference evidence="2 3" key="1">
    <citation type="submission" date="2016-06" db="EMBL/GenBank/DDBJ databases">
        <title>Evolution of pathogenesis and genome organization in the Tremellales.</title>
        <authorList>
            <person name="Cuomo C."/>
            <person name="Litvintseva A."/>
            <person name="Heitman J."/>
            <person name="Chen Y."/>
            <person name="Sun S."/>
            <person name="Springer D."/>
            <person name="Dromer F."/>
            <person name="Young S."/>
            <person name="Zeng Q."/>
            <person name="Chapman S."/>
            <person name="Gujja S."/>
            <person name="Saif S."/>
            <person name="Birren B."/>
        </authorList>
    </citation>
    <scope>NUCLEOTIDE SEQUENCE [LARGE SCALE GENOMIC DNA]</scope>
    <source>
        <strain evidence="2 3">CBS 7118</strain>
    </source>
</reference>